<dbReference type="OrthoDB" id="2652925at2"/>
<comment type="caution">
    <text evidence="1">The sequence shown here is derived from an EMBL/GenBank/DDBJ whole genome shotgun (WGS) entry which is preliminary data.</text>
</comment>
<gene>
    <name evidence="1" type="ORF">ACS77_13615</name>
</gene>
<sequence length="100" mass="11594">MIDLTFIKGKIVHDDLSPLKNIDPANQTDLLKEDMLQVEYPGEFLLDVGWYPSFDITGSFQIRAIKEYDWDTPLFFAKAKTTQLLIKKMMIAQNLINKDQ</sequence>
<evidence type="ECO:0000313" key="1">
    <source>
        <dbReference type="EMBL" id="KNH26734.1"/>
    </source>
</evidence>
<protein>
    <submittedName>
        <fullName evidence="1">Uncharacterized protein</fullName>
    </submittedName>
</protein>
<organism evidence="1 2">
    <name type="scientific">Pseudomonas syringae</name>
    <dbReference type="NCBI Taxonomy" id="317"/>
    <lineage>
        <taxon>Bacteria</taxon>
        <taxon>Pseudomonadati</taxon>
        <taxon>Pseudomonadota</taxon>
        <taxon>Gammaproteobacteria</taxon>
        <taxon>Pseudomonadales</taxon>
        <taxon>Pseudomonadaceae</taxon>
        <taxon>Pseudomonas</taxon>
    </lineage>
</organism>
<reference evidence="1 2" key="1">
    <citation type="submission" date="2015-06" db="EMBL/GenBank/DDBJ databases">
        <authorList>
            <person name="Hoefler B.C."/>
            <person name="Straight P.D."/>
        </authorList>
    </citation>
    <scope>NUCLEOTIDE SEQUENCE [LARGE SCALE GENOMIC DNA]</scope>
    <source>
        <strain evidence="1 2">Riq4</strain>
    </source>
</reference>
<evidence type="ECO:0000313" key="2">
    <source>
        <dbReference type="Proteomes" id="UP000036955"/>
    </source>
</evidence>
<dbReference type="Proteomes" id="UP000036955">
    <property type="component" value="Unassembled WGS sequence"/>
</dbReference>
<name>A0A0L1MEL9_PSESX</name>
<proteinExistence type="predicted"/>
<dbReference type="AlphaFoldDB" id="A0A0L1MEL9"/>
<accession>A0A0L1MEL9</accession>
<dbReference type="PATRIC" id="fig|317.197.peg.2077"/>
<dbReference type="EMBL" id="LFQK01000024">
    <property type="protein sequence ID" value="KNH26734.1"/>
    <property type="molecule type" value="Genomic_DNA"/>
</dbReference>